<dbReference type="Gene3D" id="3.40.50.1110">
    <property type="entry name" value="SGNH hydrolase"/>
    <property type="match status" value="1"/>
</dbReference>
<dbReference type="AlphaFoldDB" id="A0AB39HQX9"/>
<sequence length="265" mass="30485">MKNFTLYTAAIVLSLIVIVFSYFIYQEKLRQTEKNATKIEATDSGENGNETDEQDDKINEDSEDKEDNIDLNQFIANLPVNVQELILKRAEAGEKVNLLITGSNSTVSYANALNEAINNTYGDLFEVTIQPFGSNSSLFINLLDSEITWNEQYDIILFEAFTLNDVGNVEFETSISMIDRFVDRATQEVPDSIVLIQPDFPNQNKENYHERIEQLKEVLQEKNIPYVDHWQNWDIETNYLNTDGSLNDEGQSLWQNYLSEYFTAN</sequence>
<keyword evidence="2" id="KW-1133">Transmembrane helix</keyword>
<dbReference type="EMBL" id="CP162599">
    <property type="protein sequence ID" value="XDK32188.1"/>
    <property type="molecule type" value="Genomic_DNA"/>
</dbReference>
<keyword evidence="2" id="KW-0812">Transmembrane</keyword>
<dbReference type="GO" id="GO:0016787">
    <property type="term" value="F:hydrolase activity"/>
    <property type="evidence" value="ECO:0007669"/>
    <property type="project" value="UniProtKB-KW"/>
</dbReference>
<evidence type="ECO:0000313" key="3">
    <source>
        <dbReference type="EMBL" id="XDK32188.1"/>
    </source>
</evidence>
<gene>
    <name evidence="3" type="ORF">AB4Y30_14385</name>
</gene>
<accession>A0AB39HQX9</accession>
<feature type="transmembrane region" description="Helical" evidence="2">
    <location>
        <begin position="6"/>
        <end position="25"/>
    </location>
</feature>
<name>A0AB39HQX9_9BACI</name>
<dbReference type="SUPFAM" id="SSF52266">
    <property type="entry name" value="SGNH hydrolase"/>
    <property type="match status" value="1"/>
</dbReference>
<reference evidence="3" key="1">
    <citation type="submission" date="2024-07" db="EMBL/GenBank/DDBJ databases">
        <title>Halotolerant mesophilic bacterium Ornithinibacillus sp. 4-3, sp. nov., isolated from soil.</title>
        <authorList>
            <person name="Sidarenka A.V."/>
            <person name="Guliayeva D.E."/>
            <person name="Leanovich S.I."/>
            <person name="Hileuskaya K.S."/>
            <person name="Akhremchuk A.E."/>
            <person name="Sikolenko M.A."/>
            <person name="Valentovich L.N."/>
        </authorList>
    </citation>
    <scope>NUCLEOTIDE SEQUENCE</scope>
    <source>
        <strain evidence="3">4-3</strain>
    </source>
</reference>
<dbReference type="InterPro" id="IPR036514">
    <property type="entry name" value="SGNH_hydro_sf"/>
</dbReference>
<protein>
    <submittedName>
        <fullName evidence="3">SGNH/GDSL hydrolase family protein</fullName>
    </submittedName>
</protein>
<dbReference type="RefSeq" id="WP_368652909.1">
    <property type="nucleotide sequence ID" value="NZ_CP162599.1"/>
</dbReference>
<organism evidence="3">
    <name type="scientific">Ornithinibacillus sp. 4-3</name>
    <dbReference type="NCBI Taxonomy" id="3231488"/>
    <lineage>
        <taxon>Bacteria</taxon>
        <taxon>Bacillati</taxon>
        <taxon>Bacillota</taxon>
        <taxon>Bacilli</taxon>
        <taxon>Bacillales</taxon>
        <taxon>Bacillaceae</taxon>
        <taxon>Ornithinibacillus</taxon>
    </lineage>
</organism>
<evidence type="ECO:0000256" key="2">
    <source>
        <dbReference type="SAM" id="Phobius"/>
    </source>
</evidence>
<evidence type="ECO:0000256" key="1">
    <source>
        <dbReference type="SAM" id="MobiDB-lite"/>
    </source>
</evidence>
<feature type="region of interest" description="Disordered" evidence="1">
    <location>
        <begin position="37"/>
        <end position="63"/>
    </location>
</feature>
<proteinExistence type="predicted"/>
<keyword evidence="3" id="KW-0378">Hydrolase</keyword>
<keyword evidence="2" id="KW-0472">Membrane</keyword>